<evidence type="ECO:0000313" key="4">
    <source>
        <dbReference type="Proteomes" id="UP001499967"/>
    </source>
</evidence>
<accession>A0ABP4B3K8</accession>
<evidence type="ECO:0000313" key="3">
    <source>
        <dbReference type="EMBL" id="GAA0943587.1"/>
    </source>
</evidence>
<feature type="region of interest" description="Disordered" evidence="1">
    <location>
        <begin position="47"/>
        <end position="77"/>
    </location>
</feature>
<evidence type="ECO:0000256" key="2">
    <source>
        <dbReference type="SAM" id="Phobius"/>
    </source>
</evidence>
<keyword evidence="2" id="KW-1133">Transmembrane helix</keyword>
<keyword evidence="2" id="KW-0472">Membrane</keyword>
<keyword evidence="4" id="KW-1185">Reference proteome</keyword>
<evidence type="ECO:0000256" key="1">
    <source>
        <dbReference type="SAM" id="MobiDB-lite"/>
    </source>
</evidence>
<keyword evidence="2" id="KW-0812">Transmembrane</keyword>
<name>A0ABP4B3K8_9PSEU</name>
<protein>
    <recommendedName>
        <fullName evidence="5">TadE-like protein</fullName>
    </recommendedName>
</protein>
<dbReference type="Proteomes" id="UP001499967">
    <property type="component" value="Unassembled WGS sequence"/>
</dbReference>
<gene>
    <name evidence="3" type="ORF">GCM10009559_40560</name>
</gene>
<organism evidence="3 4">
    <name type="scientific">Pseudonocardia zijingensis</name>
    <dbReference type="NCBI Taxonomy" id="153376"/>
    <lineage>
        <taxon>Bacteria</taxon>
        <taxon>Bacillati</taxon>
        <taxon>Actinomycetota</taxon>
        <taxon>Actinomycetes</taxon>
        <taxon>Pseudonocardiales</taxon>
        <taxon>Pseudonocardiaceae</taxon>
        <taxon>Pseudonocardia</taxon>
    </lineage>
</organism>
<sequence length="77" mass="8126">MSTIPMGFVLVVGFGVALIAVLQVLAFAWLVDTARSVRAMTQVLTAQQRPAQVPEPQVAEQPVGRPQVEPVAAETAA</sequence>
<dbReference type="EMBL" id="BAAAHP010000111">
    <property type="protein sequence ID" value="GAA0943587.1"/>
    <property type="molecule type" value="Genomic_DNA"/>
</dbReference>
<reference evidence="4" key="1">
    <citation type="journal article" date="2019" name="Int. J. Syst. Evol. Microbiol.">
        <title>The Global Catalogue of Microorganisms (GCM) 10K type strain sequencing project: providing services to taxonomists for standard genome sequencing and annotation.</title>
        <authorList>
            <consortium name="The Broad Institute Genomics Platform"/>
            <consortium name="The Broad Institute Genome Sequencing Center for Infectious Disease"/>
            <person name="Wu L."/>
            <person name="Ma J."/>
        </authorList>
    </citation>
    <scope>NUCLEOTIDE SEQUENCE [LARGE SCALE GENOMIC DNA]</scope>
    <source>
        <strain evidence="4">JCM 11117</strain>
    </source>
</reference>
<comment type="caution">
    <text evidence="3">The sequence shown here is derived from an EMBL/GenBank/DDBJ whole genome shotgun (WGS) entry which is preliminary data.</text>
</comment>
<feature type="transmembrane region" description="Helical" evidence="2">
    <location>
        <begin position="6"/>
        <end position="31"/>
    </location>
</feature>
<dbReference type="RefSeq" id="WP_343943048.1">
    <property type="nucleotide sequence ID" value="NZ_BAAAHP010000111.1"/>
</dbReference>
<proteinExistence type="predicted"/>
<evidence type="ECO:0008006" key="5">
    <source>
        <dbReference type="Google" id="ProtNLM"/>
    </source>
</evidence>